<evidence type="ECO:0000313" key="2">
    <source>
        <dbReference type="Proteomes" id="UP000499080"/>
    </source>
</evidence>
<accession>A0A4Y2MP63</accession>
<dbReference type="AlphaFoldDB" id="A0A4Y2MP63"/>
<sequence length="188" mass="21139">MKFSLSRTHTPAWDGEVAFGAVTSVLVPWLFRSDEKKRAPLLEVSSRLSDRGHHQKGALRVRLQSRLTSKLSRSVYKISDIASYSNEEKQLQCNSSLPLIHRVHLLTQVGHLATNRLSGIASTRRHRCLLDHALHVIDVGYESNRRARHTVYLSCRLSVVSMDCLLSHSASLIGLTIARIKREVVLSP</sequence>
<evidence type="ECO:0000313" key="1">
    <source>
        <dbReference type="EMBL" id="GBN28453.1"/>
    </source>
</evidence>
<dbReference type="EMBL" id="BGPR01007643">
    <property type="protein sequence ID" value="GBN28453.1"/>
    <property type="molecule type" value="Genomic_DNA"/>
</dbReference>
<reference evidence="1 2" key="1">
    <citation type="journal article" date="2019" name="Sci. Rep.">
        <title>Orb-weaving spider Araneus ventricosus genome elucidates the spidroin gene catalogue.</title>
        <authorList>
            <person name="Kono N."/>
            <person name="Nakamura H."/>
            <person name="Ohtoshi R."/>
            <person name="Moran D.A.P."/>
            <person name="Shinohara A."/>
            <person name="Yoshida Y."/>
            <person name="Fujiwara M."/>
            <person name="Mori M."/>
            <person name="Tomita M."/>
            <person name="Arakawa K."/>
        </authorList>
    </citation>
    <scope>NUCLEOTIDE SEQUENCE [LARGE SCALE GENOMIC DNA]</scope>
</reference>
<dbReference type="Proteomes" id="UP000499080">
    <property type="component" value="Unassembled WGS sequence"/>
</dbReference>
<protein>
    <submittedName>
        <fullName evidence="1">Uncharacterized protein</fullName>
    </submittedName>
</protein>
<name>A0A4Y2MP63_ARAVE</name>
<comment type="caution">
    <text evidence="1">The sequence shown here is derived from an EMBL/GenBank/DDBJ whole genome shotgun (WGS) entry which is preliminary data.</text>
</comment>
<organism evidence="1 2">
    <name type="scientific">Araneus ventricosus</name>
    <name type="common">Orbweaver spider</name>
    <name type="synonym">Epeira ventricosa</name>
    <dbReference type="NCBI Taxonomy" id="182803"/>
    <lineage>
        <taxon>Eukaryota</taxon>
        <taxon>Metazoa</taxon>
        <taxon>Ecdysozoa</taxon>
        <taxon>Arthropoda</taxon>
        <taxon>Chelicerata</taxon>
        <taxon>Arachnida</taxon>
        <taxon>Araneae</taxon>
        <taxon>Araneomorphae</taxon>
        <taxon>Entelegynae</taxon>
        <taxon>Araneoidea</taxon>
        <taxon>Araneidae</taxon>
        <taxon>Araneus</taxon>
    </lineage>
</organism>
<gene>
    <name evidence="1" type="ORF">AVEN_38967_1</name>
</gene>
<proteinExistence type="predicted"/>
<keyword evidence="2" id="KW-1185">Reference proteome</keyword>